<dbReference type="STRING" id="1169540.A0A0G4GA71"/>
<dbReference type="InParanoid" id="A0A0G4GA71"/>
<dbReference type="EMBL" id="CDMY01000603">
    <property type="protein sequence ID" value="CEM25778.1"/>
    <property type="molecule type" value="Genomic_DNA"/>
</dbReference>
<dbReference type="OrthoDB" id="261960at2759"/>
<dbReference type="VEuPathDB" id="CryptoDB:Vbra_9821"/>
<evidence type="ECO:0000313" key="4">
    <source>
        <dbReference type="EMBL" id="CEM25778.1"/>
    </source>
</evidence>
<reference evidence="4 5" key="1">
    <citation type="submission" date="2014-11" db="EMBL/GenBank/DDBJ databases">
        <authorList>
            <person name="Zhu J."/>
            <person name="Qi W."/>
            <person name="Song R."/>
        </authorList>
    </citation>
    <scope>NUCLEOTIDE SEQUENCE [LARGE SCALE GENOMIC DNA]</scope>
</reference>
<evidence type="ECO:0000313" key="5">
    <source>
        <dbReference type="Proteomes" id="UP000041254"/>
    </source>
</evidence>
<proteinExistence type="predicted"/>
<evidence type="ECO:0000259" key="3">
    <source>
        <dbReference type="PROSITE" id="PS51397"/>
    </source>
</evidence>
<sequence length="323" mass="36772">MRRRQARPAPASPVSDVEAPTAIPTPPTPDEPQPNKRRRRRSHSAFAQLLQRALFATAVLVLARTCDAEDQRTIGDSDPGGGAWRELSESCDPYVVREIKTEGYRNDRKAMQMLRDATNLVRPIMCNRQWSVYLMREFKPSKKSLLGLNVNQGEEVKVRVRFNNDDFVPYEQVIGTVLHELVHNSVRGHNSSFWDTYEDVVKECEKLRGGKPCENGCLITDNDDNTIEEIWNRMRRCPEGFFTVPVIIGIVGTGTFLILTMAACCWHARRRRMKRRVEAQKLKEAVAKAEAAETDLEAQPGALEALEEESPRRRRSQLPAFQV</sequence>
<keyword evidence="2" id="KW-1133">Transmembrane helix</keyword>
<evidence type="ECO:0000256" key="1">
    <source>
        <dbReference type="SAM" id="MobiDB-lite"/>
    </source>
</evidence>
<name>A0A0G4GA71_VITBC</name>
<accession>A0A0G4GA71</accession>
<dbReference type="PANTHER" id="PTHR46622">
    <property type="entry name" value="DNA-DEPENDENT METALLOPROTEASE WSS1"/>
    <property type="match status" value="1"/>
</dbReference>
<evidence type="ECO:0000256" key="2">
    <source>
        <dbReference type="SAM" id="Phobius"/>
    </source>
</evidence>
<dbReference type="PROSITE" id="PS51397">
    <property type="entry name" value="WLM"/>
    <property type="match status" value="1"/>
</dbReference>
<dbReference type="GO" id="GO:0005634">
    <property type="term" value="C:nucleus"/>
    <property type="evidence" value="ECO:0007669"/>
    <property type="project" value="TreeGrafter"/>
</dbReference>
<dbReference type="PANTHER" id="PTHR46622:SF1">
    <property type="entry name" value="DNA-DEPENDENT METALLOPROTEASE WSS1"/>
    <property type="match status" value="1"/>
</dbReference>
<organism evidence="4 5">
    <name type="scientific">Vitrella brassicaformis (strain CCMP3155)</name>
    <dbReference type="NCBI Taxonomy" id="1169540"/>
    <lineage>
        <taxon>Eukaryota</taxon>
        <taxon>Sar</taxon>
        <taxon>Alveolata</taxon>
        <taxon>Colpodellida</taxon>
        <taxon>Vitrellaceae</taxon>
        <taxon>Vitrella</taxon>
    </lineage>
</organism>
<feature type="region of interest" description="Disordered" evidence="1">
    <location>
        <begin position="298"/>
        <end position="323"/>
    </location>
</feature>
<feature type="transmembrane region" description="Helical" evidence="2">
    <location>
        <begin position="242"/>
        <end position="266"/>
    </location>
</feature>
<dbReference type="AlphaFoldDB" id="A0A0G4GA71"/>
<dbReference type="InterPro" id="IPR053000">
    <property type="entry name" value="WSS1-like_metalloprotease"/>
</dbReference>
<protein>
    <recommendedName>
        <fullName evidence="3">WLM domain-containing protein</fullName>
    </recommendedName>
</protein>
<gene>
    <name evidence="4" type="ORF">Vbra_9821</name>
</gene>
<dbReference type="InterPro" id="IPR013536">
    <property type="entry name" value="WLM_dom"/>
</dbReference>
<feature type="region of interest" description="Disordered" evidence="1">
    <location>
        <begin position="1"/>
        <end position="43"/>
    </location>
</feature>
<dbReference type="Proteomes" id="UP000041254">
    <property type="component" value="Unassembled WGS sequence"/>
</dbReference>
<dbReference type="Pfam" id="PF08325">
    <property type="entry name" value="WLM"/>
    <property type="match status" value="1"/>
</dbReference>
<feature type="compositionally biased region" description="Pro residues" evidence="1">
    <location>
        <begin position="23"/>
        <end position="32"/>
    </location>
</feature>
<feature type="domain" description="WLM" evidence="3">
    <location>
        <begin position="87"/>
        <end position="243"/>
    </location>
</feature>
<dbReference type="GO" id="GO:0008237">
    <property type="term" value="F:metallopeptidase activity"/>
    <property type="evidence" value="ECO:0007669"/>
    <property type="project" value="TreeGrafter"/>
</dbReference>
<dbReference type="GO" id="GO:0006281">
    <property type="term" value="P:DNA repair"/>
    <property type="evidence" value="ECO:0007669"/>
    <property type="project" value="TreeGrafter"/>
</dbReference>
<keyword evidence="2" id="KW-0812">Transmembrane</keyword>
<keyword evidence="5" id="KW-1185">Reference proteome</keyword>
<keyword evidence="2" id="KW-0472">Membrane</keyword>